<dbReference type="InterPro" id="IPR011990">
    <property type="entry name" value="TPR-like_helical_dom_sf"/>
</dbReference>
<dbReference type="InterPro" id="IPR019734">
    <property type="entry name" value="TPR_rpt"/>
</dbReference>
<dbReference type="PROSITE" id="PS50005">
    <property type="entry name" value="TPR"/>
    <property type="match status" value="9"/>
</dbReference>
<keyword evidence="2 3" id="KW-0802">TPR repeat</keyword>
<comment type="caution">
    <text evidence="4">The sequence shown here is derived from an EMBL/GenBank/DDBJ whole genome shotgun (WGS) entry which is preliminary data.</text>
</comment>
<proteinExistence type="predicted"/>
<dbReference type="PANTHER" id="PTHR44858">
    <property type="entry name" value="TETRATRICOPEPTIDE REPEAT PROTEIN 6"/>
    <property type="match status" value="1"/>
</dbReference>
<dbReference type="PROSITE" id="PS50293">
    <property type="entry name" value="TPR_REGION"/>
    <property type="match status" value="2"/>
</dbReference>
<evidence type="ECO:0000313" key="5">
    <source>
        <dbReference type="Proteomes" id="UP000823635"/>
    </source>
</evidence>
<evidence type="ECO:0000313" key="4">
    <source>
        <dbReference type="EMBL" id="MBO8429746.1"/>
    </source>
</evidence>
<protein>
    <submittedName>
        <fullName evidence="4">Tetratricopeptide repeat protein</fullName>
    </submittedName>
</protein>
<evidence type="ECO:0000256" key="1">
    <source>
        <dbReference type="ARBA" id="ARBA00022737"/>
    </source>
</evidence>
<reference evidence="4" key="1">
    <citation type="submission" date="2020-10" db="EMBL/GenBank/DDBJ databases">
        <authorList>
            <person name="Gilroy R."/>
        </authorList>
    </citation>
    <scope>NUCLEOTIDE SEQUENCE</scope>
    <source>
        <strain evidence="4">15467</strain>
    </source>
</reference>
<dbReference type="PANTHER" id="PTHR44858:SF1">
    <property type="entry name" value="UDP-N-ACETYLGLUCOSAMINE--PEPTIDE N-ACETYLGLUCOSAMINYLTRANSFERASE SPINDLY-RELATED"/>
    <property type="match status" value="1"/>
</dbReference>
<dbReference type="Pfam" id="PF13432">
    <property type="entry name" value="TPR_16"/>
    <property type="match status" value="1"/>
</dbReference>
<dbReference type="Pfam" id="PF13431">
    <property type="entry name" value="TPR_17"/>
    <property type="match status" value="2"/>
</dbReference>
<feature type="repeat" description="TPR" evidence="3">
    <location>
        <begin position="296"/>
        <end position="329"/>
    </location>
</feature>
<dbReference type="EMBL" id="JADINB010000158">
    <property type="protein sequence ID" value="MBO8429746.1"/>
    <property type="molecule type" value="Genomic_DNA"/>
</dbReference>
<feature type="repeat" description="TPR" evidence="3">
    <location>
        <begin position="58"/>
        <end position="91"/>
    </location>
</feature>
<dbReference type="SUPFAM" id="SSF48452">
    <property type="entry name" value="TPR-like"/>
    <property type="match status" value="2"/>
</dbReference>
<feature type="repeat" description="TPR" evidence="3">
    <location>
        <begin position="194"/>
        <end position="227"/>
    </location>
</feature>
<evidence type="ECO:0000256" key="2">
    <source>
        <dbReference type="ARBA" id="ARBA00022803"/>
    </source>
</evidence>
<dbReference type="SMART" id="SM00028">
    <property type="entry name" value="TPR"/>
    <property type="match status" value="13"/>
</dbReference>
<sequence length="671" mass="77536">MLKRTVIFLILLFGSLQMSGQYDINKFFYRGRQFLIDGKYAAAIDNFNTLVQLDNSLYEAYFFRGIAKYNLGDFMGAEQDFDKTLQLNPLYTPAYHYRAITLSRTGEYDRALQDLAEAVDLRPSYYGLYFSRGVTYFLSQQFDKAINDFNRFLRYDSRVPEAYLNRGACYLYLKDTVKALSDYNKAVNLNMFDPEGYIRRSRIYAMQGNDSLAMEDLNSALRLDSTNSFAYFNRALIKYDRLDIMGALEDIDKVLEYDPGNALTLYNRALIRTQIGDYNNALDDYDRVLAVNPNNVLAYFNRAGVFLELHRYRDAMDDYSQAINLYPDFAKAYYNRAYAKNQLGQFNSARQDFEIAEEKVREYRAITRDSAGRSAFADTSRKYDSLLALDADFAKKDFNNELLQYRDIDIKLKPLYKFNVSEQGRVYMALSRSYESRELENFIDSLALPVDLVCSKGDMQHLQKQEAEIDARLERYERDIADKDDGVYAKLLFVKGILEGNGKRYNSALSYYDRAISQEPNRAFYYMNRGAVQAEIIDFISSMESNVQILTLDESGTARARVKEPSYKNYDYTAAIHDMNKALMMMPGFPYLHYNLGNLYCLSDDLPEAINQYSKAIEEYPYLAEAYYNRGLVLIYLKDKAKGCIDLSKAGELGVSDAYPVIKKYCTGTEQ</sequence>
<accession>A0A9D9DLV3</accession>
<dbReference type="AlphaFoldDB" id="A0A9D9DLV3"/>
<name>A0A9D9DLV3_9BACT</name>
<feature type="repeat" description="TPR" evidence="3">
    <location>
        <begin position="590"/>
        <end position="623"/>
    </location>
</feature>
<dbReference type="Gene3D" id="1.25.40.10">
    <property type="entry name" value="Tetratricopeptide repeat domain"/>
    <property type="match status" value="6"/>
</dbReference>
<gene>
    <name evidence="4" type="ORF">IAC68_07455</name>
</gene>
<keyword evidence="1" id="KW-0677">Repeat</keyword>
<dbReference type="Pfam" id="PF00515">
    <property type="entry name" value="TPR_1"/>
    <property type="match status" value="1"/>
</dbReference>
<feature type="repeat" description="TPR" evidence="3">
    <location>
        <begin position="92"/>
        <end position="125"/>
    </location>
</feature>
<feature type="repeat" description="TPR" evidence="3">
    <location>
        <begin position="160"/>
        <end position="193"/>
    </location>
</feature>
<dbReference type="InterPro" id="IPR050498">
    <property type="entry name" value="Ycf3"/>
</dbReference>
<organism evidence="4 5">
    <name type="scientific">Candidatus Egerieousia excrementavium</name>
    <dbReference type="NCBI Taxonomy" id="2840778"/>
    <lineage>
        <taxon>Bacteria</taxon>
        <taxon>Pseudomonadati</taxon>
        <taxon>Bacteroidota</taxon>
        <taxon>Bacteroidia</taxon>
        <taxon>Bacteroidales</taxon>
        <taxon>Candidatus Egerieousia</taxon>
    </lineage>
</organism>
<dbReference type="Proteomes" id="UP000823635">
    <property type="component" value="Unassembled WGS sequence"/>
</dbReference>
<feature type="repeat" description="TPR" evidence="3">
    <location>
        <begin position="262"/>
        <end position="295"/>
    </location>
</feature>
<evidence type="ECO:0000256" key="3">
    <source>
        <dbReference type="PROSITE-ProRule" id="PRU00339"/>
    </source>
</evidence>
<dbReference type="Pfam" id="PF13414">
    <property type="entry name" value="TPR_11"/>
    <property type="match status" value="1"/>
</dbReference>
<feature type="repeat" description="TPR" evidence="3">
    <location>
        <begin position="126"/>
        <end position="159"/>
    </location>
</feature>
<feature type="repeat" description="TPR" evidence="3">
    <location>
        <begin position="489"/>
        <end position="522"/>
    </location>
</feature>
<reference evidence="4" key="2">
    <citation type="journal article" date="2021" name="PeerJ">
        <title>Extensive microbial diversity within the chicken gut microbiome revealed by metagenomics and culture.</title>
        <authorList>
            <person name="Gilroy R."/>
            <person name="Ravi A."/>
            <person name="Getino M."/>
            <person name="Pursley I."/>
            <person name="Horton D.L."/>
            <person name="Alikhan N.F."/>
            <person name="Baker D."/>
            <person name="Gharbi K."/>
            <person name="Hall N."/>
            <person name="Watson M."/>
            <person name="Adriaenssens E.M."/>
            <person name="Foster-Nyarko E."/>
            <person name="Jarju S."/>
            <person name="Secka A."/>
            <person name="Antonio M."/>
            <person name="Oren A."/>
            <person name="Chaudhuri R.R."/>
            <person name="La Ragione R."/>
            <person name="Hildebrand F."/>
            <person name="Pallen M.J."/>
        </authorList>
    </citation>
    <scope>NUCLEOTIDE SEQUENCE</scope>
    <source>
        <strain evidence="4">15467</strain>
    </source>
</reference>